<dbReference type="AlphaFoldDB" id="A0A1S3ZFA0"/>
<dbReference type="Gene3D" id="3.40.50.300">
    <property type="entry name" value="P-loop containing nucleotide triphosphate hydrolases"/>
    <property type="match status" value="1"/>
</dbReference>
<dbReference type="STRING" id="4097.A0A1S3ZFA0"/>
<dbReference type="PaxDb" id="4097-A0A1S3ZFA0"/>
<dbReference type="KEGG" id="nta:107786227"/>
<dbReference type="PANTHER" id="PTHR14222:SF2">
    <property type="entry name" value="CONDENSIN COMPLEX SUBUNIT 1"/>
    <property type="match status" value="1"/>
</dbReference>
<sequence>MEENVFRCEITFWVIFECLVGYENSWCLLIDSPDEKNISVIPVVGLGGLGNTTLVKLVYNNNRIVQNLDRRSFLEDFSLSKVIEKILRSAIGESFGHLDMDQLQSHLSEVMQLKSKMAALITGTIPPYYLGGLADDACLPLFLKCAFGGQDNLFPYLVEIGVPLAVKTLGSALPIALCYPKLKKLQGRTSSTTGLLRDLNRNMKLEDIGNQYSVELLLSGSEYLNLKCNASVVSERVAKRLWKVNQLEDLVFGVISFYKLEAGLRFSNCVSAVIPTLVQLLASSSASNVESTILLLMRCRQFQIDDSEDCLRKMFATAPHLQVFSQDKAIYEAVENAFVTIFVRKNPVETEAVDSSIGDLAALELIVGALVSKGDITVKFGRNLLSHI</sequence>
<dbReference type="GO" id="GO:0007076">
    <property type="term" value="P:mitotic chromosome condensation"/>
    <property type="evidence" value="ECO:0007669"/>
    <property type="project" value="InterPro"/>
</dbReference>
<dbReference type="OrthoDB" id="436262at2759"/>
<reference evidence="1" key="1">
    <citation type="submission" date="2025-08" db="UniProtKB">
        <authorList>
            <consortium name="RefSeq"/>
        </authorList>
    </citation>
    <scope>IDENTIFICATION</scope>
</reference>
<dbReference type="InterPro" id="IPR026971">
    <property type="entry name" value="CND1/NCAPD3"/>
</dbReference>
<protein>
    <submittedName>
        <fullName evidence="1">Disease resistance protein RGA3</fullName>
    </submittedName>
</protein>
<organism evidence="1">
    <name type="scientific">Nicotiana tabacum</name>
    <name type="common">Common tobacco</name>
    <dbReference type="NCBI Taxonomy" id="4097"/>
    <lineage>
        <taxon>Eukaryota</taxon>
        <taxon>Viridiplantae</taxon>
        <taxon>Streptophyta</taxon>
        <taxon>Embryophyta</taxon>
        <taxon>Tracheophyta</taxon>
        <taxon>Spermatophyta</taxon>
        <taxon>Magnoliopsida</taxon>
        <taxon>eudicotyledons</taxon>
        <taxon>Gunneridae</taxon>
        <taxon>Pentapetalae</taxon>
        <taxon>asterids</taxon>
        <taxon>lamiids</taxon>
        <taxon>Solanales</taxon>
        <taxon>Solanaceae</taxon>
        <taxon>Nicotianoideae</taxon>
        <taxon>Nicotianeae</taxon>
        <taxon>Nicotiana</taxon>
    </lineage>
</organism>
<dbReference type="PANTHER" id="PTHR14222">
    <property type="entry name" value="CONDENSIN"/>
    <property type="match status" value="1"/>
</dbReference>
<proteinExistence type="predicted"/>
<dbReference type="SUPFAM" id="SSF52540">
    <property type="entry name" value="P-loop containing nucleoside triphosphate hydrolases"/>
    <property type="match status" value="1"/>
</dbReference>
<dbReference type="RefSeq" id="XP_016463160.1">
    <property type="nucleotide sequence ID" value="XM_016607674.1"/>
</dbReference>
<evidence type="ECO:0000313" key="1">
    <source>
        <dbReference type="RefSeq" id="XP_016463160.1"/>
    </source>
</evidence>
<accession>A0A1S3ZFA0</accession>
<name>A0A1S3ZFA0_TOBAC</name>
<gene>
    <name evidence="1" type="primary">LOC107786227</name>
</gene>
<feature type="non-terminal residue" evidence="1">
    <location>
        <position position="388"/>
    </location>
</feature>
<dbReference type="InterPro" id="IPR027417">
    <property type="entry name" value="P-loop_NTPase"/>
</dbReference>